<dbReference type="AlphaFoldDB" id="A0A4Y2RVB7"/>
<evidence type="ECO:0000313" key="1">
    <source>
        <dbReference type="EMBL" id="GBN79807.1"/>
    </source>
</evidence>
<keyword evidence="2" id="KW-1185">Reference proteome</keyword>
<proteinExistence type="predicted"/>
<protein>
    <submittedName>
        <fullName evidence="1">Uncharacterized protein</fullName>
    </submittedName>
</protein>
<dbReference type="PANTHER" id="PTHR46409">
    <property type="entry name" value="HTH PSQ-TYPE DOMAIN-CONTAINING PROTEIN"/>
    <property type="match status" value="1"/>
</dbReference>
<gene>
    <name evidence="1" type="ORF">AVEN_243362_1</name>
</gene>
<dbReference type="Proteomes" id="UP000499080">
    <property type="component" value="Unassembled WGS sequence"/>
</dbReference>
<reference evidence="1 2" key="1">
    <citation type="journal article" date="2019" name="Sci. Rep.">
        <title>Orb-weaving spider Araneus ventricosus genome elucidates the spidroin gene catalogue.</title>
        <authorList>
            <person name="Kono N."/>
            <person name="Nakamura H."/>
            <person name="Ohtoshi R."/>
            <person name="Moran D.A.P."/>
            <person name="Shinohara A."/>
            <person name="Yoshida Y."/>
            <person name="Fujiwara M."/>
            <person name="Mori M."/>
            <person name="Tomita M."/>
            <person name="Arakawa K."/>
        </authorList>
    </citation>
    <scope>NUCLEOTIDE SEQUENCE [LARGE SCALE GENOMIC DNA]</scope>
</reference>
<dbReference type="EMBL" id="BGPR01018669">
    <property type="protein sequence ID" value="GBN79807.1"/>
    <property type="molecule type" value="Genomic_DNA"/>
</dbReference>
<dbReference type="OrthoDB" id="6771835at2759"/>
<sequence length="157" mass="18167">MDGLIHAHKVIDASRYLPDEQKPIVFAVIERNSFFAHPENLLMFRVFGERRHVRELRLRRVLKARQSILSFKNIRNLITRALNFEASDDTKINDWSTTKLSSPPLLQKITKEVFNSFIKSGDTPDLDIKKFLYHTQAVDQCMKLLSEALLKVCGPQS</sequence>
<dbReference type="PANTHER" id="PTHR46409:SF1">
    <property type="entry name" value="HTH PSQ-TYPE DOMAIN-CONTAINING PROTEIN"/>
    <property type="match status" value="1"/>
</dbReference>
<name>A0A4Y2RVB7_ARAVE</name>
<accession>A0A4Y2RVB7</accession>
<evidence type="ECO:0000313" key="2">
    <source>
        <dbReference type="Proteomes" id="UP000499080"/>
    </source>
</evidence>
<organism evidence="1 2">
    <name type="scientific">Araneus ventricosus</name>
    <name type="common">Orbweaver spider</name>
    <name type="synonym">Epeira ventricosa</name>
    <dbReference type="NCBI Taxonomy" id="182803"/>
    <lineage>
        <taxon>Eukaryota</taxon>
        <taxon>Metazoa</taxon>
        <taxon>Ecdysozoa</taxon>
        <taxon>Arthropoda</taxon>
        <taxon>Chelicerata</taxon>
        <taxon>Arachnida</taxon>
        <taxon>Araneae</taxon>
        <taxon>Araneomorphae</taxon>
        <taxon>Entelegynae</taxon>
        <taxon>Araneoidea</taxon>
        <taxon>Araneidae</taxon>
        <taxon>Araneus</taxon>
    </lineage>
</organism>
<comment type="caution">
    <text evidence="1">The sequence shown here is derived from an EMBL/GenBank/DDBJ whole genome shotgun (WGS) entry which is preliminary data.</text>
</comment>